<dbReference type="RefSeq" id="WP_029159614.1">
    <property type="nucleotide sequence ID" value="NZ_CP009933.1"/>
</dbReference>
<dbReference type="Pfam" id="PF00672">
    <property type="entry name" value="HAMP"/>
    <property type="match status" value="1"/>
</dbReference>
<accession>A0A0E3JMJ3</accession>
<dbReference type="Proteomes" id="UP000033115">
    <property type="component" value="Chromosome"/>
</dbReference>
<protein>
    <submittedName>
        <fullName evidence="7">Methyl-accepting chemotaxis protein signaling domain protein</fullName>
    </submittedName>
</protein>
<dbReference type="InterPro" id="IPR024478">
    <property type="entry name" value="HlyB_4HB_MCP"/>
</dbReference>
<dbReference type="SMART" id="SM00283">
    <property type="entry name" value="MA"/>
    <property type="match status" value="1"/>
</dbReference>
<dbReference type="Gene3D" id="1.10.287.950">
    <property type="entry name" value="Methyl-accepting chemotaxis protein"/>
    <property type="match status" value="1"/>
</dbReference>
<evidence type="ECO:0000256" key="3">
    <source>
        <dbReference type="PROSITE-ProRule" id="PRU00284"/>
    </source>
</evidence>
<proteinExistence type="inferred from homology"/>
<evidence type="ECO:0000313" key="7">
    <source>
        <dbReference type="EMBL" id="AKA68123.1"/>
    </source>
</evidence>
<dbReference type="GO" id="GO:0005886">
    <property type="term" value="C:plasma membrane"/>
    <property type="evidence" value="ECO:0007669"/>
    <property type="project" value="TreeGrafter"/>
</dbReference>
<dbReference type="Pfam" id="PF12729">
    <property type="entry name" value="4HB_MCP_1"/>
    <property type="match status" value="1"/>
</dbReference>
<dbReference type="STRING" id="1548.CSCA_0998"/>
<evidence type="ECO:0000256" key="1">
    <source>
        <dbReference type="ARBA" id="ARBA00022500"/>
    </source>
</evidence>
<name>A0A0E3JMJ3_CLOSL</name>
<dbReference type="AlphaFoldDB" id="A0A0E3JMJ3"/>
<dbReference type="InterPro" id="IPR004089">
    <property type="entry name" value="MCPsignal_dom"/>
</dbReference>
<gene>
    <name evidence="7" type="ORF">CSCA_0998</name>
</gene>
<dbReference type="GO" id="GO:0007165">
    <property type="term" value="P:signal transduction"/>
    <property type="evidence" value="ECO:0007669"/>
    <property type="project" value="UniProtKB-KW"/>
</dbReference>
<feature type="transmembrane region" description="Helical" evidence="4">
    <location>
        <begin position="190"/>
        <end position="211"/>
    </location>
</feature>
<keyword evidence="8" id="KW-1185">Reference proteome</keyword>
<dbReference type="SMART" id="SM00304">
    <property type="entry name" value="HAMP"/>
    <property type="match status" value="2"/>
</dbReference>
<dbReference type="PANTHER" id="PTHR43531">
    <property type="entry name" value="PROTEIN ICFG"/>
    <property type="match status" value="1"/>
</dbReference>
<dbReference type="Gene3D" id="1.20.120.1530">
    <property type="match status" value="1"/>
</dbReference>
<feature type="transmembrane region" description="Helical" evidence="4">
    <location>
        <begin position="13"/>
        <end position="35"/>
    </location>
</feature>
<dbReference type="PROSITE" id="PS50885">
    <property type="entry name" value="HAMP"/>
    <property type="match status" value="2"/>
</dbReference>
<feature type="domain" description="HAMP" evidence="6">
    <location>
        <begin position="304"/>
        <end position="356"/>
    </location>
</feature>
<evidence type="ECO:0000259" key="6">
    <source>
        <dbReference type="PROSITE" id="PS50885"/>
    </source>
</evidence>
<dbReference type="GO" id="GO:0006935">
    <property type="term" value="P:chemotaxis"/>
    <property type="evidence" value="ECO:0007669"/>
    <property type="project" value="UniProtKB-KW"/>
</dbReference>
<dbReference type="KEGG" id="csq:CSCA_0998"/>
<dbReference type="SUPFAM" id="SSF58104">
    <property type="entry name" value="Methyl-accepting chemotaxis protein (MCP) signaling domain"/>
    <property type="match status" value="2"/>
</dbReference>
<evidence type="ECO:0000256" key="2">
    <source>
        <dbReference type="ARBA" id="ARBA00029447"/>
    </source>
</evidence>
<evidence type="ECO:0000313" key="8">
    <source>
        <dbReference type="Proteomes" id="UP000033115"/>
    </source>
</evidence>
<dbReference type="CDD" id="cd06225">
    <property type="entry name" value="HAMP"/>
    <property type="match status" value="2"/>
</dbReference>
<dbReference type="HOGENOM" id="CLU_000445_107_16_9"/>
<dbReference type="EMBL" id="CP009933">
    <property type="protein sequence ID" value="AKA68123.1"/>
    <property type="molecule type" value="Genomic_DNA"/>
</dbReference>
<dbReference type="FunFam" id="1.10.287.950:FF:000001">
    <property type="entry name" value="Methyl-accepting chemotaxis sensory transducer"/>
    <property type="match status" value="1"/>
</dbReference>
<organism evidence="7 8">
    <name type="scientific">Clostridium scatologenes</name>
    <dbReference type="NCBI Taxonomy" id="1548"/>
    <lineage>
        <taxon>Bacteria</taxon>
        <taxon>Bacillati</taxon>
        <taxon>Bacillota</taxon>
        <taxon>Clostridia</taxon>
        <taxon>Eubacteriales</taxon>
        <taxon>Clostridiaceae</taxon>
        <taxon>Clostridium</taxon>
    </lineage>
</organism>
<keyword evidence="1" id="KW-0145">Chemotaxis</keyword>
<dbReference type="SUPFAM" id="SSF158472">
    <property type="entry name" value="HAMP domain-like"/>
    <property type="match status" value="1"/>
</dbReference>
<sequence>MKWYYNMKISSKLILGFIIVAILAGFIGVIGIFSLQSTQKTSQYIMTNYGNSQGKLVFIVESFQQSRAAVRDLIIETDPNNYKTYQDIISNNDATILKNLAELKKTVQNQTELENYNKLEKSINDYKSVRDRIVELAIQNKKAEAYELLKKPGGQIANIASTSIDENIKLNLTTGAELSSKAQNSANKTMLMLIIIAVIAVVASILLGYYISNIISKPIKKLLESADSISEGNLNISIDIHSKDEVGNLAQAFEKMVIAINSLVTDTNELVDAAVEGKLDVRADAAKHSGDYKKIVEGINKTLDEVTRPIKESAEVLKEMANGNLNLHVKGDYKGEHAKIKNALNDTIDSLYSYITEISEVLEEMSNSNLQLSINNEYKGDFIRIKDALNLIIESYNEVFTEINRAADQVSGGSNQVSDGSQALSQGATEQASAIEELSVSITEVATQTKENATNATQASELANGVKDGAVLGNSHMKDMLKSMEEINEASSNISKIIKVIDDIAFQTNILALNAAVEAARAGQHGKGFAVVAEEVRNLAARSASAAKQTTDLIEGSIKKVEVGTKIANSTAKSLDEIVVRVSKASTLVGEIAAASNEQATAISQINKGIEQVSSVVQTNSATAEESAAASEELSSQALVLKNMIGKFKLKGGSLLANNNIFTSNHENRKQFKNNSSNYNEAAVSKSKPRISLSDAEFGKY</sequence>
<keyword evidence="3" id="KW-0807">Transducer</keyword>
<reference evidence="7 8" key="1">
    <citation type="journal article" date="2015" name="J. Biotechnol.">
        <title>Complete genome sequence of a malodorant-producing acetogen, Clostridium scatologenes ATCC 25775(T).</title>
        <authorList>
            <person name="Zhu Z."/>
            <person name="Guo T."/>
            <person name="Zheng H."/>
            <person name="Song T."/>
            <person name="Ouyang P."/>
            <person name="Xie J."/>
        </authorList>
    </citation>
    <scope>NUCLEOTIDE SEQUENCE [LARGE SCALE GENOMIC DNA]</scope>
    <source>
        <strain evidence="7 8">ATCC 25775</strain>
    </source>
</reference>
<keyword evidence="4" id="KW-1133">Transmembrane helix</keyword>
<keyword evidence="4" id="KW-0812">Transmembrane</keyword>
<comment type="similarity">
    <text evidence="2">Belongs to the methyl-accepting chemotaxis (MCP) protein family.</text>
</comment>
<dbReference type="InterPro" id="IPR003660">
    <property type="entry name" value="HAMP_dom"/>
</dbReference>
<feature type="domain" description="Methyl-accepting transducer" evidence="5">
    <location>
        <begin position="406"/>
        <end position="635"/>
    </location>
</feature>
<dbReference type="PROSITE" id="PS50111">
    <property type="entry name" value="CHEMOTAXIS_TRANSDUC_2"/>
    <property type="match status" value="1"/>
</dbReference>
<evidence type="ECO:0000256" key="4">
    <source>
        <dbReference type="SAM" id="Phobius"/>
    </source>
</evidence>
<dbReference type="Pfam" id="PF18947">
    <property type="entry name" value="HAMP_2"/>
    <property type="match status" value="1"/>
</dbReference>
<dbReference type="PANTHER" id="PTHR43531:SF11">
    <property type="entry name" value="METHYL-ACCEPTING CHEMOTAXIS PROTEIN 3"/>
    <property type="match status" value="1"/>
</dbReference>
<keyword evidence="4" id="KW-0472">Membrane</keyword>
<dbReference type="Pfam" id="PF00015">
    <property type="entry name" value="MCPsignal"/>
    <property type="match status" value="1"/>
</dbReference>
<dbReference type="CDD" id="cd11386">
    <property type="entry name" value="MCP_signal"/>
    <property type="match status" value="1"/>
</dbReference>
<feature type="domain" description="HAMP" evidence="6">
    <location>
        <begin position="213"/>
        <end position="265"/>
    </location>
</feature>
<dbReference type="InterPro" id="IPR051310">
    <property type="entry name" value="MCP_chemotaxis"/>
</dbReference>
<evidence type="ECO:0000259" key="5">
    <source>
        <dbReference type="PROSITE" id="PS50111"/>
    </source>
</evidence>
<dbReference type="GO" id="GO:0004888">
    <property type="term" value="F:transmembrane signaling receptor activity"/>
    <property type="evidence" value="ECO:0007669"/>
    <property type="project" value="TreeGrafter"/>
</dbReference>